<protein>
    <submittedName>
        <fullName evidence="1">Nitroreductase/quinone reductase family protein</fullName>
    </submittedName>
</protein>
<keyword evidence="2" id="KW-1185">Reference proteome</keyword>
<reference evidence="2" key="1">
    <citation type="journal article" date="2019" name="Int. J. Syst. Evol. Microbiol.">
        <title>The Global Catalogue of Microorganisms (GCM) 10K type strain sequencing project: providing services to taxonomists for standard genome sequencing and annotation.</title>
        <authorList>
            <consortium name="The Broad Institute Genomics Platform"/>
            <consortium name="The Broad Institute Genome Sequencing Center for Infectious Disease"/>
            <person name="Wu L."/>
            <person name="Ma J."/>
        </authorList>
    </citation>
    <scope>NUCLEOTIDE SEQUENCE [LARGE SCALE GENOMIC DNA]</scope>
    <source>
        <strain evidence="2">JCM 16923</strain>
    </source>
</reference>
<proteinExistence type="predicted"/>
<dbReference type="Proteomes" id="UP001418444">
    <property type="component" value="Unassembled WGS sequence"/>
</dbReference>
<gene>
    <name evidence="1" type="ORF">GCM10022231_19820</name>
</gene>
<sequence>MNTLQIVARQVNRVVAPMLKLPVARSLLGRSMTEITYTGRKSGTTFRLVVSYRRRGDDEVVIGVAMADKKTWWRNFYPDPAPILIRLDGLDRAGTAVATCTDSGTSVRIILQPLGIADAEHGRGGDR</sequence>
<evidence type="ECO:0000313" key="1">
    <source>
        <dbReference type="EMBL" id="GAA3959996.1"/>
    </source>
</evidence>
<comment type="caution">
    <text evidence="1">The sequence shown here is derived from an EMBL/GenBank/DDBJ whole genome shotgun (WGS) entry which is preliminary data.</text>
</comment>
<name>A0ABP7P5A5_9ACTN</name>
<dbReference type="EMBL" id="BAAAZW010000005">
    <property type="protein sequence ID" value="GAA3959996.1"/>
    <property type="molecule type" value="Genomic_DNA"/>
</dbReference>
<dbReference type="Gene3D" id="2.30.110.10">
    <property type="entry name" value="Electron Transport, Fmn-binding Protein, Chain A"/>
    <property type="match status" value="1"/>
</dbReference>
<accession>A0ABP7P5A5</accession>
<evidence type="ECO:0000313" key="2">
    <source>
        <dbReference type="Proteomes" id="UP001418444"/>
    </source>
</evidence>
<dbReference type="RefSeq" id="WP_344783179.1">
    <property type="nucleotide sequence ID" value="NZ_BAAAZW010000005.1"/>
</dbReference>
<dbReference type="InterPro" id="IPR012349">
    <property type="entry name" value="Split_barrel_FMN-bd"/>
</dbReference>
<organism evidence="1 2">
    <name type="scientific">Gordonia caeni</name>
    <dbReference type="NCBI Taxonomy" id="1007097"/>
    <lineage>
        <taxon>Bacteria</taxon>
        <taxon>Bacillati</taxon>
        <taxon>Actinomycetota</taxon>
        <taxon>Actinomycetes</taxon>
        <taxon>Mycobacteriales</taxon>
        <taxon>Gordoniaceae</taxon>
        <taxon>Gordonia</taxon>
    </lineage>
</organism>